<proteinExistence type="predicted"/>
<comment type="caution">
    <text evidence="1">The sequence shown here is derived from an EMBL/GenBank/DDBJ whole genome shotgun (WGS) entry which is preliminary data.</text>
</comment>
<dbReference type="InterPro" id="IPR011990">
    <property type="entry name" value="TPR-like_helical_dom_sf"/>
</dbReference>
<reference evidence="1" key="1">
    <citation type="journal article" date="2020" name="BMC Genomics">
        <title>Correction to: Identification and distribution of gene clusters required for synthesis of sphingolipid metabolism inhibitors in diverse species of the filamentous fungus Fusarium.</title>
        <authorList>
            <person name="Kim H.S."/>
            <person name="Lohmar J.M."/>
            <person name="Busman M."/>
            <person name="Brown D.W."/>
            <person name="Naumann T.A."/>
            <person name="Divon H.H."/>
            <person name="Lysoe E."/>
            <person name="Uhlig S."/>
            <person name="Proctor R.H."/>
        </authorList>
    </citation>
    <scope>NUCLEOTIDE SEQUENCE</scope>
    <source>
        <strain evidence="1">NRRL 22465</strain>
    </source>
</reference>
<gene>
    <name evidence="1" type="ORF">FZEAL_2497</name>
</gene>
<dbReference type="AlphaFoldDB" id="A0A8H4XNE4"/>
<evidence type="ECO:0000313" key="2">
    <source>
        <dbReference type="Proteomes" id="UP000635477"/>
    </source>
</evidence>
<dbReference type="EMBL" id="JABEYC010000151">
    <property type="protein sequence ID" value="KAF4981775.1"/>
    <property type="molecule type" value="Genomic_DNA"/>
</dbReference>
<name>A0A8H4XNE4_9HYPO</name>
<sequence>MEESIQLLRKTIELSEDTDSDLPSYLSRLASNLGSRFAILGHIEDLEEGIRLGRQAITTSRISEVQRATLYNKLAALLHQRFVEGGTLFDIDEAIKLTATGVSLASEQDPPRGIYAFELGGHYLEKYARTRDDDVVMDAMRGYKIAIDQPSGQIRQRISASAMAM</sequence>
<evidence type="ECO:0000313" key="1">
    <source>
        <dbReference type="EMBL" id="KAF4981775.1"/>
    </source>
</evidence>
<dbReference type="Proteomes" id="UP000635477">
    <property type="component" value="Unassembled WGS sequence"/>
</dbReference>
<keyword evidence="2" id="KW-1185">Reference proteome</keyword>
<dbReference type="Gene3D" id="1.25.40.10">
    <property type="entry name" value="Tetratricopeptide repeat domain"/>
    <property type="match status" value="1"/>
</dbReference>
<dbReference type="OrthoDB" id="5106882at2759"/>
<accession>A0A8H4XNE4</accession>
<organism evidence="1 2">
    <name type="scientific">Fusarium zealandicum</name>
    <dbReference type="NCBI Taxonomy" id="1053134"/>
    <lineage>
        <taxon>Eukaryota</taxon>
        <taxon>Fungi</taxon>
        <taxon>Dikarya</taxon>
        <taxon>Ascomycota</taxon>
        <taxon>Pezizomycotina</taxon>
        <taxon>Sordariomycetes</taxon>
        <taxon>Hypocreomycetidae</taxon>
        <taxon>Hypocreales</taxon>
        <taxon>Nectriaceae</taxon>
        <taxon>Fusarium</taxon>
        <taxon>Fusarium staphyleae species complex</taxon>
    </lineage>
</organism>
<reference evidence="1" key="2">
    <citation type="submission" date="2020-05" db="EMBL/GenBank/DDBJ databases">
        <authorList>
            <person name="Kim H.-S."/>
            <person name="Proctor R.H."/>
            <person name="Brown D.W."/>
        </authorList>
    </citation>
    <scope>NUCLEOTIDE SEQUENCE</scope>
    <source>
        <strain evidence="1">NRRL 22465</strain>
    </source>
</reference>
<protein>
    <submittedName>
        <fullName evidence="1">Uncharacterized protein</fullName>
    </submittedName>
</protein>